<proteinExistence type="predicted"/>
<reference evidence="1 2" key="2">
    <citation type="journal article" date="2022" name="Mol. Ecol. Resour.">
        <title>The genomes of chicory, endive, great burdock and yacon provide insights into Asteraceae paleo-polyploidization history and plant inulin production.</title>
        <authorList>
            <person name="Fan W."/>
            <person name="Wang S."/>
            <person name="Wang H."/>
            <person name="Wang A."/>
            <person name="Jiang F."/>
            <person name="Liu H."/>
            <person name="Zhao H."/>
            <person name="Xu D."/>
            <person name="Zhang Y."/>
        </authorList>
    </citation>
    <scope>NUCLEOTIDE SEQUENCE [LARGE SCALE GENOMIC DNA]</scope>
    <source>
        <strain evidence="2">cv. Punajuju</strain>
        <tissue evidence="1">Leaves</tissue>
    </source>
</reference>
<organism evidence="1 2">
    <name type="scientific">Cichorium intybus</name>
    <name type="common">Chicory</name>
    <dbReference type="NCBI Taxonomy" id="13427"/>
    <lineage>
        <taxon>Eukaryota</taxon>
        <taxon>Viridiplantae</taxon>
        <taxon>Streptophyta</taxon>
        <taxon>Embryophyta</taxon>
        <taxon>Tracheophyta</taxon>
        <taxon>Spermatophyta</taxon>
        <taxon>Magnoliopsida</taxon>
        <taxon>eudicotyledons</taxon>
        <taxon>Gunneridae</taxon>
        <taxon>Pentapetalae</taxon>
        <taxon>asterids</taxon>
        <taxon>campanulids</taxon>
        <taxon>Asterales</taxon>
        <taxon>Asteraceae</taxon>
        <taxon>Cichorioideae</taxon>
        <taxon>Cichorieae</taxon>
        <taxon>Cichoriinae</taxon>
        <taxon>Cichorium</taxon>
    </lineage>
</organism>
<accession>A0ACB8Z0L2</accession>
<evidence type="ECO:0000313" key="1">
    <source>
        <dbReference type="EMBL" id="KAI3690903.1"/>
    </source>
</evidence>
<name>A0ACB8Z0L2_CICIN</name>
<keyword evidence="2" id="KW-1185">Reference proteome</keyword>
<reference evidence="2" key="1">
    <citation type="journal article" date="2022" name="Mol. Ecol. Resour.">
        <title>The genomes of chicory, endive, great burdock and yacon provide insights into Asteraceae palaeo-polyploidization history and plant inulin production.</title>
        <authorList>
            <person name="Fan W."/>
            <person name="Wang S."/>
            <person name="Wang H."/>
            <person name="Wang A."/>
            <person name="Jiang F."/>
            <person name="Liu H."/>
            <person name="Zhao H."/>
            <person name="Xu D."/>
            <person name="Zhang Y."/>
        </authorList>
    </citation>
    <scope>NUCLEOTIDE SEQUENCE [LARGE SCALE GENOMIC DNA]</scope>
    <source>
        <strain evidence="2">cv. Punajuju</strain>
    </source>
</reference>
<gene>
    <name evidence="1" type="ORF">L2E82_49115</name>
</gene>
<dbReference type="EMBL" id="CM042017">
    <property type="protein sequence ID" value="KAI3690903.1"/>
    <property type="molecule type" value="Genomic_DNA"/>
</dbReference>
<comment type="caution">
    <text evidence="1">The sequence shown here is derived from an EMBL/GenBank/DDBJ whole genome shotgun (WGS) entry which is preliminary data.</text>
</comment>
<evidence type="ECO:0000313" key="2">
    <source>
        <dbReference type="Proteomes" id="UP001055811"/>
    </source>
</evidence>
<sequence>MVLFLSRHLPHMWYVARVFVTLPTFEIGRLLVAVRPEHVVGLSNSILSLSRVQLLFGDLLVALYHVAAMENVTKAYVNFPKGTIELPERYGENAMAPTGKSGDDDIIVEEYGMIEAAVVGPVLTSMDVVDLESFVLNSHYLYHRCRYYTSDE</sequence>
<dbReference type="Proteomes" id="UP001055811">
    <property type="component" value="Linkage Group LG09"/>
</dbReference>
<protein>
    <submittedName>
        <fullName evidence="1">Uncharacterized protein</fullName>
    </submittedName>
</protein>